<dbReference type="SUPFAM" id="SSF103515">
    <property type="entry name" value="Autotransporter"/>
    <property type="match status" value="1"/>
</dbReference>
<dbReference type="InterPro" id="IPR034061">
    <property type="entry name" value="Peptidases_S8_Autotransporter"/>
</dbReference>
<evidence type="ECO:0000256" key="3">
    <source>
        <dbReference type="ARBA" id="ARBA00022801"/>
    </source>
</evidence>
<dbReference type="SMART" id="SM00869">
    <property type="entry name" value="Autotransporter"/>
    <property type="match status" value="1"/>
</dbReference>
<evidence type="ECO:0000256" key="2">
    <source>
        <dbReference type="ARBA" id="ARBA00022729"/>
    </source>
</evidence>
<keyword evidence="2 7" id="KW-0732">Signal</keyword>
<feature type="domain" description="Autotransporter" evidence="8">
    <location>
        <begin position="773"/>
        <end position="1049"/>
    </location>
</feature>
<dbReference type="GO" id="GO:0019867">
    <property type="term" value="C:outer membrane"/>
    <property type="evidence" value="ECO:0007669"/>
    <property type="project" value="InterPro"/>
</dbReference>
<proteinExistence type="inferred from homology"/>
<dbReference type="PROSITE" id="PS00137">
    <property type="entry name" value="SUBTILASE_HIS"/>
    <property type="match status" value="1"/>
</dbReference>
<feature type="active site" description="Charge relay system" evidence="5 6">
    <location>
        <position position="80"/>
    </location>
</feature>
<dbReference type="PROSITE" id="PS51208">
    <property type="entry name" value="AUTOTRANSPORTER"/>
    <property type="match status" value="1"/>
</dbReference>
<evidence type="ECO:0000256" key="7">
    <source>
        <dbReference type="SAM" id="SignalP"/>
    </source>
</evidence>
<evidence type="ECO:0000256" key="5">
    <source>
        <dbReference type="PIRSR" id="PIRSR615500-1"/>
    </source>
</evidence>
<dbReference type="EMBL" id="KF796598">
    <property type="protein sequence ID" value="AHN97751.1"/>
    <property type="molecule type" value="Genomic_DNA"/>
</dbReference>
<organism evidence="9">
    <name type="scientific">uncultured bacterium lac71</name>
    <dbReference type="NCBI Taxonomy" id="1447246"/>
    <lineage>
        <taxon>Bacteria</taxon>
        <taxon>environmental samples</taxon>
    </lineage>
</organism>
<protein>
    <submittedName>
        <fullName evidence="9">Serine protease</fullName>
    </submittedName>
</protein>
<dbReference type="InterPro" id="IPR000209">
    <property type="entry name" value="Peptidase_S8/S53_dom"/>
</dbReference>
<dbReference type="SUPFAM" id="SSF52743">
    <property type="entry name" value="Subtilisin-like"/>
    <property type="match status" value="1"/>
</dbReference>
<dbReference type="Gene3D" id="2.40.128.130">
    <property type="entry name" value="Autotransporter beta-domain"/>
    <property type="match status" value="1"/>
</dbReference>
<dbReference type="PANTHER" id="PTHR42884">
    <property type="entry name" value="PROPROTEIN CONVERTASE SUBTILISIN/KEXIN-RELATED"/>
    <property type="match status" value="1"/>
</dbReference>
<evidence type="ECO:0000256" key="1">
    <source>
        <dbReference type="ARBA" id="ARBA00022670"/>
    </source>
</evidence>
<reference evidence="9" key="1">
    <citation type="submission" date="2013-10" db="EMBL/GenBank/DDBJ databases">
        <title>Functional metagenomics reveals novel beta-galactosidases not predictable from gene sequences.</title>
        <authorList>
            <person name="Cheng J."/>
            <person name="Engel K."/>
            <person name="Romantsov T."/>
            <person name="Neufeld J.D."/>
            <person name="Rose D.R."/>
            <person name="Charles T.C."/>
        </authorList>
    </citation>
    <scope>NUCLEOTIDE SEQUENCE</scope>
</reference>
<keyword evidence="1 6" id="KW-0645">Protease</keyword>
<evidence type="ECO:0000256" key="6">
    <source>
        <dbReference type="PROSITE-ProRule" id="PRU01240"/>
    </source>
</evidence>
<dbReference type="NCBIfam" id="TIGR01414">
    <property type="entry name" value="autotrans_barl"/>
    <property type="match status" value="1"/>
</dbReference>
<keyword evidence="4 6" id="KW-0720">Serine protease</keyword>
<dbReference type="Gene3D" id="3.40.50.200">
    <property type="entry name" value="Peptidase S8/S53 domain"/>
    <property type="match status" value="1"/>
</dbReference>
<dbReference type="InterPro" id="IPR036709">
    <property type="entry name" value="Autotransporte_beta_dom_sf"/>
</dbReference>
<evidence type="ECO:0000259" key="8">
    <source>
        <dbReference type="PROSITE" id="PS51208"/>
    </source>
</evidence>
<dbReference type="Pfam" id="PF03797">
    <property type="entry name" value="Autotransporter"/>
    <property type="match status" value="1"/>
</dbReference>
<dbReference type="AlphaFoldDB" id="X2LJE3"/>
<dbReference type="InterPro" id="IPR011050">
    <property type="entry name" value="Pectin_lyase_fold/virulence"/>
</dbReference>
<feature type="signal peptide" evidence="7">
    <location>
        <begin position="1"/>
        <end position="31"/>
    </location>
</feature>
<dbReference type="InterPro" id="IPR023828">
    <property type="entry name" value="Peptidase_S8_Ser-AS"/>
</dbReference>
<dbReference type="GO" id="GO:0004252">
    <property type="term" value="F:serine-type endopeptidase activity"/>
    <property type="evidence" value="ECO:0007669"/>
    <property type="project" value="UniProtKB-UniRule"/>
</dbReference>
<dbReference type="NCBIfam" id="TIGR02601">
    <property type="entry name" value="autotrns_rpt"/>
    <property type="match status" value="1"/>
</dbReference>
<dbReference type="PROSITE" id="PS51892">
    <property type="entry name" value="SUBTILASE"/>
    <property type="match status" value="1"/>
</dbReference>
<dbReference type="SUPFAM" id="SSF51126">
    <property type="entry name" value="Pectin lyase-like"/>
    <property type="match status" value="1"/>
</dbReference>
<evidence type="ECO:0000256" key="4">
    <source>
        <dbReference type="ARBA" id="ARBA00022825"/>
    </source>
</evidence>
<dbReference type="PANTHER" id="PTHR42884:SF14">
    <property type="entry name" value="NEUROENDOCRINE CONVERTASE 1"/>
    <property type="match status" value="1"/>
</dbReference>
<dbReference type="Pfam" id="PF00082">
    <property type="entry name" value="Peptidase_S8"/>
    <property type="match status" value="1"/>
</dbReference>
<name>X2LJE3_9BACT</name>
<dbReference type="InterPro" id="IPR036852">
    <property type="entry name" value="Peptidase_S8/S53_dom_sf"/>
</dbReference>
<dbReference type="PROSITE" id="PS00138">
    <property type="entry name" value="SUBTILASE_SER"/>
    <property type="match status" value="1"/>
</dbReference>
<dbReference type="InterPro" id="IPR022398">
    <property type="entry name" value="Peptidase_S8_His-AS"/>
</dbReference>
<dbReference type="PRINTS" id="PR00723">
    <property type="entry name" value="SUBTILISIN"/>
</dbReference>
<dbReference type="InterPro" id="IPR015500">
    <property type="entry name" value="Peptidase_S8_subtilisin-rel"/>
</dbReference>
<feature type="chain" id="PRO_5004951558" evidence="7">
    <location>
        <begin position="32"/>
        <end position="1049"/>
    </location>
</feature>
<dbReference type="CDD" id="cd04848">
    <property type="entry name" value="Peptidases_S8_Autotransporter_serine_protease_like"/>
    <property type="match status" value="1"/>
</dbReference>
<dbReference type="InterPro" id="IPR006315">
    <property type="entry name" value="OM_autotransptr_brl_dom"/>
</dbReference>
<dbReference type="GO" id="GO:0016485">
    <property type="term" value="P:protein processing"/>
    <property type="evidence" value="ECO:0007669"/>
    <property type="project" value="TreeGrafter"/>
</dbReference>
<feature type="active site" description="Charge relay system" evidence="5 6">
    <location>
        <position position="116"/>
    </location>
</feature>
<keyword evidence="3 6" id="KW-0378">Hydrolase</keyword>
<sequence length="1049" mass="112764">MERKMILNKKLKLAYCVFLGCYGLSLHSSLAAYREPGQLGSPDSWKTAEFNRQWGLEAISAEFAYARGYTGKGVTIGVIDDAILSHPEFAGKLTRLDNGSYNFSYDKQDNMSFGTHGTHVAGIAAAKRDGSGMHGVAYDADIIGAKLNDFGNRNGREELIQSPARVINNSWGIPPAVRKDANGNTIWLPNGRPDYVAWVKTDVINEVMRNKSNLEWGSEQPVPTGGHSAMATLLRAAKHGKLIVFSAGNYNNYNIPEAQKSLPYAFPEVLNNYLIVTNLSNNDKLSVSSTSCGHTASFCVSAPGSSIYSSVGELVSNTGGAVNREAYNKGELTVKPDYGNMSGTSMAAPHVTGFAAVLMQRFPYMSAAQISAVIKTTATDLGEAGIDHLFGWGRVNLRDAINGPKMFITQEDIPQEFYVPGSYSEKQFVVNIPGLGNIVEAGTPVERRCTSGECDFDSWSNDIRGHGGLTKTGAGTLALLGNNTYSGDTWVKQGVLAINGSVASNVYIENGGTLAGDGTVGAFRAVRGGSVTPGNGIGTLHVLHDAVFDRGSQYNVEVADNGRSDKIEARRAFLYGGSVNVSLEHSKNLLSQNEAQSLLGNKYTILTTTDGVTGRFENANPSYPFVNVTLDYQGNDVGLGITRTAARFDSLASTENEKAVARAVETLNATEPVTETAKRSVAAPTAEALTALQGVEGEATAVTEATSPVAGHPVYESFLGFTSARELQQATRQLSGQIHADMASAQINESRNLRDTATERLRQAEGRRTASDIKADDNGAWAKLLGNWGHASGNNNATGYQTSTYGVLLGLDSELFDDGRLGVMTGYTRTSLDGGYQSDAHSDNYHLGLYGDKRFGALALRAGGTYTWHRIDTSRSVNYGAQADREKARYNARTGQLFIESGYDWSNDVVNLEPFANLAYTHYRNEGINEQGGAAALRGDKQSQSATASTLGLRADTQWQTDSVAIALRGELGWQHQYGKLERKTQLMFKRSDAAFDVNSVPVSRDGAVLKAGVDVWVNKNAVLSLGYGGQLSSNHQDNSVNAGLTWRF</sequence>
<dbReference type="InterPro" id="IPR013425">
    <property type="entry name" value="Autotrns_rpt"/>
</dbReference>
<feature type="active site" description="Charge relay system" evidence="5 6">
    <location>
        <position position="345"/>
    </location>
</feature>
<dbReference type="InterPro" id="IPR005546">
    <property type="entry name" value="Autotransporte_beta"/>
</dbReference>
<comment type="similarity">
    <text evidence="6">Belongs to the peptidase S8 family.</text>
</comment>
<evidence type="ECO:0000313" key="9">
    <source>
        <dbReference type="EMBL" id="AHN97751.1"/>
    </source>
</evidence>
<dbReference type="Pfam" id="PF12951">
    <property type="entry name" value="PATR"/>
    <property type="match status" value="1"/>
</dbReference>
<accession>X2LJE3</accession>